<dbReference type="Proteomes" id="UP000320762">
    <property type="component" value="Unassembled WGS sequence"/>
</dbReference>
<evidence type="ECO:0000256" key="5">
    <source>
        <dbReference type="SAM" id="Phobius"/>
    </source>
</evidence>
<keyword evidence="2 5" id="KW-0812">Transmembrane</keyword>
<evidence type="ECO:0000256" key="1">
    <source>
        <dbReference type="ARBA" id="ARBA00004141"/>
    </source>
</evidence>
<dbReference type="STRING" id="97359.A0A550CIX3"/>
<evidence type="ECO:0000313" key="7">
    <source>
        <dbReference type="Proteomes" id="UP000320762"/>
    </source>
</evidence>
<evidence type="ECO:0000256" key="2">
    <source>
        <dbReference type="ARBA" id="ARBA00022692"/>
    </source>
</evidence>
<evidence type="ECO:0000313" key="6">
    <source>
        <dbReference type="EMBL" id="TRM64770.1"/>
    </source>
</evidence>
<comment type="caution">
    <text evidence="6">The sequence shown here is derived from an EMBL/GenBank/DDBJ whole genome shotgun (WGS) entry which is preliminary data.</text>
</comment>
<evidence type="ECO:0000256" key="3">
    <source>
        <dbReference type="ARBA" id="ARBA00022989"/>
    </source>
</evidence>
<organism evidence="6 7">
    <name type="scientific">Schizophyllum amplum</name>
    <dbReference type="NCBI Taxonomy" id="97359"/>
    <lineage>
        <taxon>Eukaryota</taxon>
        <taxon>Fungi</taxon>
        <taxon>Dikarya</taxon>
        <taxon>Basidiomycota</taxon>
        <taxon>Agaricomycotina</taxon>
        <taxon>Agaricomycetes</taxon>
        <taxon>Agaricomycetidae</taxon>
        <taxon>Agaricales</taxon>
        <taxon>Schizophyllaceae</taxon>
        <taxon>Schizophyllum</taxon>
    </lineage>
</organism>
<keyword evidence="3 5" id="KW-1133">Transmembrane helix</keyword>
<feature type="transmembrane region" description="Helical" evidence="5">
    <location>
        <begin position="21"/>
        <end position="44"/>
    </location>
</feature>
<protein>
    <submittedName>
        <fullName evidence="6">Zinc/iron permease</fullName>
    </submittedName>
</protein>
<dbReference type="InterPro" id="IPR003689">
    <property type="entry name" value="ZIP"/>
</dbReference>
<feature type="non-terminal residue" evidence="6">
    <location>
        <position position="1"/>
    </location>
</feature>
<feature type="transmembrane region" description="Helical" evidence="5">
    <location>
        <begin position="64"/>
        <end position="85"/>
    </location>
</feature>
<name>A0A550CIX3_9AGAR</name>
<proteinExistence type="predicted"/>
<gene>
    <name evidence="6" type="ORF">BD626DRAFT_400453</name>
</gene>
<dbReference type="Pfam" id="PF02535">
    <property type="entry name" value="Zip"/>
    <property type="match status" value="1"/>
</dbReference>
<keyword evidence="7" id="KW-1185">Reference proteome</keyword>
<dbReference type="GO" id="GO:0005385">
    <property type="term" value="F:zinc ion transmembrane transporter activity"/>
    <property type="evidence" value="ECO:0007669"/>
    <property type="project" value="TreeGrafter"/>
</dbReference>
<dbReference type="GO" id="GO:0005886">
    <property type="term" value="C:plasma membrane"/>
    <property type="evidence" value="ECO:0007669"/>
    <property type="project" value="TreeGrafter"/>
</dbReference>
<dbReference type="AlphaFoldDB" id="A0A550CIX3"/>
<accession>A0A550CIX3</accession>
<sequence length="118" mass="12404">FEGLGVGSRLAHLRLPSQYNWIPVCAGALYGITTPIGIAAGLGVRTTYNPGSTTASIVSGVMDSISSGILLYTGLVELLAHEFLFNREMQNASNGKLAYAIGCMVLGWGLMALLGKWA</sequence>
<feature type="transmembrane region" description="Helical" evidence="5">
    <location>
        <begin position="97"/>
        <end position="115"/>
    </location>
</feature>
<reference evidence="6 7" key="1">
    <citation type="journal article" date="2019" name="New Phytol.">
        <title>Comparative genomics reveals unique wood-decay strategies and fruiting body development in the Schizophyllaceae.</title>
        <authorList>
            <person name="Almasi E."/>
            <person name="Sahu N."/>
            <person name="Krizsan K."/>
            <person name="Balint B."/>
            <person name="Kovacs G.M."/>
            <person name="Kiss B."/>
            <person name="Cseklye J."/>
            <person name="Drula E."/>
            <person name="Henrissat B."/>
            <person name="Nagy I."/>
            <person name="Chovatia M."/>
            <person name="Adam C."/>
            <person name="LaButti K."/>
            <person name="Lipzen A."/>
            <person name="Riley R."/>
            <person name="Grigoriev I.V."/>
            <person name="Nagy L.G."/>
        </authorList>
    </citation>
    <scope>NUCLEOTIDE SEQUENCE [LARGE SCALE GENOMIC DNA]</scope>
    <source>
        <strain evidence="6 7">NL-1724</strain>
    </source>
</reference>
<evidence type="ECO:0000256" key="4">
    <source>
        <dbReference type="ARBA" id="ARBA00023136"/>
    </source>
</evidence>
<dbReference type="OrthoDB" id="448280at2759"/>
<dbReference type="EMBL" id="VDMD01000006">
    <property type="protein sequence ID" value="TRM64770.1"/>
    <property type="molecule type" value="Genomic_DNA"/>
</dbReference>
<keyword evidence="4 5" id="KW-0472">Membrane</keyword>
<dbReference type="PANTHER" id="PTHR11040:SF32">
    <property type="entry name" value="ZINC-REGULATED TRANSPORTER 1"/>
    <property type="match status" value="1"/>
</dbReference>
<comment type="subcellular location">
    <subcellularLocation>
        <location evidence="1">Membrane</location>
        <topology evidence="1">Multi-pass membrane protein</topology>
    </subcellularLocation>
</comment>
<dbReference type="PANTHER" id="PTHR11040">
    <property type="entry name" value="ZINC/IRON TRANSPORTER"/>
    <property type="match status" value="1"/>
</dbReference>